<keyword evidence="2" id="KW-1185">Reference proteome</keyword>
<sequence length="438" mass="51640">MSYLIFSIKSQYLLIIRQNNNFQQILIQNNNIIYTFGNLITSININTRQNNQLKLDNTNITYMVKLSSNQTKQLDDIYENINQSNYNDNTNESLIFIVKNEEQTIYIIDASQLIVINFAKLDYQIINVVVDWKRRIIFCVSNISFTFIYDFGLKLLSQIKNPCLVSARIFFDDQLIISVCPNSVYFYNSLTLVKQEYQINTGFTSIEYIKSFNSQNTFILLEQYSIYIVQIQQSNVQILFQKNKQRIYIQSASIIFDENNQKYFQIEGISWTDIIYYLIPYQPQNICTYNLGLENQNMNSYQIQKIQQNAKFSNQIVAQVQIQLQNNTQITKFMDLQQQDIKIQVVFYTYNYNTLIWNDGSIVDDPNISQLVIHDALLNVTDKIILNQNNNIEELLLYNVVLIGIQNQIFLENIQKSNYIQKYQHKLCQLKQLNIIPI</sequence>
<dbReference type="InParanoid" id="W7XB46"/>
<dbReference type="EMBL" id="GG662856">
    <property type="protein sequence ID" value="EWS76600.1"/>
    <property type="molecule type" value="Genomic_DNA"/>
</dbReference>
<dbReference type="RefSeq" id="XP_012650886.1">
    <property type="nucleotide sequence ID" value="XM_012795432.1"/>
</dbReference>
<organism evidence="1 2">
    <name type="scientific">Tetrahymena thermophila (strain SB210)</name>
    <dbReference type="NCBI Taxonomy" id="312017"/>
    <lineage>
        <taxon>Eukaryota</taxon>
        <taxon>Sar</taxon>
        <taxon>Alveolata</taxon>
        <taxon>Ciliophora</taxon>
        <taxon>Intramacronucleata</taxon>
        <taxon>Oligohymenophorea</taxon>
        <taxon>Hymenostomatida</taxon>
        <taxon>Tetrahymenina</taxon>
        <taxon>Tetrahymenidae</taxon>
        <taxon>Tetrahymena</taxon>
    </lineage>
</organism>
<evidence type="ECO:0000313" key="1">
    <source>
        <dbReference type="EMBL" id="EWS76600.1"/>
    </source>
</evidence>
<dbReference type="Proteomes" id="UP000009168">
    <property type="component" value="Unassembled WGS sequence"/>
</dbReference>
<name>W7XB46_TETTS</name>
<dbReference type="GeneID" id="24438825"/>
<gene>
    <name evidence="1" type="ORF">TTHERM_000414209</name>
</gene>
<reference evidence="2" key="1">
    <citation type="journal article" date="2006" name="PLoS Biol.">
        <title>Macronuclear genome sequence of the ciliate Tetrahymena thermophila, a model eukaryote.</title>
        <authorList>
            <person name="Eisen J.A."/>
            <person name="Coyne R.S."/>
            <person name="Wu M."/>
            <person name="Wu D."/>
            <person name="Thiagarajan M."/>
            <person name="Wortman J.R."/>
            <person name="Badger J.H."/>
            <person name="Ren Q."/>
            <person name="Amedeo P."/>
            <person name="Jones K.M."/>
            <person name="Tallon L.J."/>
            <person name="Delcher A.L."/>
            <person name="Salzberg S.L."/>
            <person name="Silva J.C."/>
            <person name="Haas B.J."/>
            <person name="Majoros W.H."/>
            <person name="Farzad M."/>
            <person name="Carlton J.M."/>
            <person name="Smith R.K. Jr."/>
            <person name="Garg J."/>
            <person name="Pearlman R.E."/>
            <person name="Karrer K.M."/>
            <person name="Sun L."/>
            <person name="Manning G."/>
            <person name="Elde N.C."/>
            <person name="Turkewitz A.P."/>
            <person name="Asai D.J."/>
            <person name="Wilkes D.E."/>
            <person name="Wang Y."/>
            <person name="Cai H."/>
            <person name="Collins K."/>
            <person name="Stewart B.A."/>
            <person name="Lee S.R."/>
            <person name="Wilamowska K."/>
            <person name="Weinberg Z."/>
            <person name="Ruzzo W.L."/>
            <person name="Wloga D."/>
            <person name="Gaertig J."/>
            <person name="Frankel J."/>
            <person name="Tsao C.-C."/>
            <person name="Gorovsky M.A."/>
            <person name="Keeling P.J."/>
            <person name="Waller R.F."/>
            <person name="Patron N.J."/>
            <person name="Cherry J.M."/>
            <person name="Stover N.A."/>
            <person name="Krieger C.J."/>
            <person name="del Toro C."/>
            <person name="Ryder H.F."/>
            <person name="Williamson S.C."/>
            <person name="Barbeau R.A."/>
            <person name="Hamilton E.P."/>
            <person name="Orias E."/>
        </authorList>
    </citation>
    <scope>NUCLEOTIDE SEQUENCE [LARGE SCALE GENOMIC DNA]</scope>
    <source>
        <strain evidence="2">SB210</strain>
    </source>
</reference>
<proteinExistence type="predicted"/>
<evidence type="ECO:0000313" key="2">
    <source>
        <dbReference type="Proteomes" id="UP000009168"/>
    </source>
</evidence>
<dbReference type="KEGG" id="tet:TTHERM_000414209"/>
<dbReference type="AlphaFoldDB" id="W7XB46"/>
<protein>
    <submittedName>
        <fullName evidence="1">Uncharacterized protein</fullName>
    </submittedName>
</protein>
<accession>W7XB46</accession>